<gene>
    <name evidence="9" type="ORF">DFR30_1490</name>
</gene>
<evidence type="ECO:0000256" key="5">
    <source>
        <dbReference type="SAM" id="SignalP"/>
    </source>
</evidence>
<dbReference type="Gene3D" id="2.40.420.20">
    <property type="match status" value="1"/>
</dbReference>
<dbReference type="RefSeq" id="WP_132972036.1">
    <property type="nucleotide sequence ID" value="NZ_SMFX01000001.1"/>
</dbReference>
<keyword evidence="1" id="KW-0813">Transport</keyword>
<dbReference type="PANTHER" id="PTHR30097">
    <property type="entry name" value="CATION EFFLUX SYSTEM PROTEIN CUSB"/>
    <property type="match status" value="1"/>
</dbReference>
<dbReference type="GO" id="GO:0060003">
    <property type="term" value="P:copper ion export"/>
    <property type="evidence" value="ECO:0007669"/>
    <property type="project" value="TreeGrafter"/>
</dbReference>
<dbReference type="GO" id="GO:0015679">
    <property type="term" value="P:plasma membrane copper ion transport"/>
    <property type="evidence" value="ECO:0007669"/>
    <property type="project" value="TreeGrafter"/>
</dbReference>
<proteinExistence type="predicted"/>
<feature type="chain" id="PRO_5020703984" evidence="5">
    <location>
        <begin position="20"/>
        <end position="435"/>
    </location>
</feature>
<dbReference type="FunFam" id="2.40.420.20:FF:000003">
    <property type="entry name" value="Cation efflux system protein cusB"/>
    <property type="match status" value="1"/>
</dbReference>
<dbReference type="Proteomes" id="UP000295707">
    <property type="component" value="Unassembled WGS sequence"/>
</dbReference>
<feature type="region of interest" description="Disordered" evidence="4">
    <location>
        <begin position="407"/>
        <end position="435"/>
    </location>
</feature>
<dbReference type="EMBL" id="SMFX01000001">
    <property type="protein sequence ID" value="TCK18215.1"/>
    <property type="molecule type" value="Genomic_DNA"/>
</dbReference>
<evidence type="ECO:0000256" key="1">
    <source>
        <dbReference type="ARBA" id="ARBA00022448"/>
    </source>
</evidence>
<dbReference type="GO" id="GO:0030313">
    <property type="term" value="C:cell envelope"/>
    <property type="evidence" value="ECO:0007669"/>
    <property type="project" value="TreeGrafter"/>
</dbReference>
<dbReference type="InterPro" id="IPR058792">
    <property type="entry name" value="Beta-barrel_RND_2"/>
</dbReference>
<feature type="domain" description="CzcB-like C-terminal circularly permuted SH3-like" evidence="8">
    <location>
        <begin position="339"/>
        <end position="392"/>
    </location>
</feature>
<dbReference type="InterPro" id="IPR051909">
    <property type="entry name" value="MFP_Cation_Efflux"/>
</dbReference>
<organism evidence="9 10">
    <name type="scientific">Thiogranum longum</name>
    <dbReference type="NCBI Taxonomy" id="1537524"/>
    <lineage>
        <taxon>Bacteria</taxon>
        <taxon>Pseudomonadati</taxon>
        <taxon>Pseudomonadota</taxon>
        <taxon>Gammaproteobacteria</taxon>
        <taxon>Chromatiales</taxon>
        <taxon>Ectothiorhodospiraceae</taxon>
        <taxon>Thiogranum</taxon>
    </lineage>
</organism>
<dbReference type="OrthoDB" id="9800613at2"/>
<evidence type="ECO:0000256" key="4">
    <source>
        <dbReference type="SAM" id="MobiDB-lite"/>
    </source>
</evidence>
<accession>A0A4R1HD55</accession>
<keyword evidence="3" id="KW-0406">Ion transport</keyword>
<dbReference type="GO" id="GO:0046872">
    <property type="term" value="F:metal ion binding"/>
    <property type="evidence" value="ECO:0007669"/>
    <property type="project" value="InterPro"/>
</dbReference>
<feature type="domain" description="CusB-like beta-barrel" evidence="7">
    <location>
        <begin position="252"/>
        <end position="326"/>
    </location>
</feature>
<dbReference type="Gene3D" id="2.40.30.170">
    <property type="match status" value="1"/>
</dbReference>
<evidence type="ECO:0000313" key="9">
    <source>
        <dbReference type="EMBL" id="TCK18215.1"/>
    </source>
</evidence>
<name>A0A4R1HD55_9GAMM</name>
<reference evidence="9 10" key="1">
    <citation type="submission" date="2019-03" db="EMBL/GenBank/DDBJ databases">
        <title>Genomic Encyclopedia of Type Strains, Phase IV (KMG-IV): sequencing the most valuable type-strain genomes for metagenomic binning, comparative biology and taxonomic classification.</title>
        <authorList>
            <person name="Goeker M."/>
        </authorList>
    </citation>
    <scope>NUCLEOTIDE SEQUENCE [LARGE SCALE GENOMIC DNA]</scope>
    <source>
        <strain evidence="9 10">DSM 19610</strain>
    </source>
</reference>
<dbReference type="InterPro" id="IPR058649">
    <property type="entry name" value="CzcB_C"/>
</dbReference>
<dbReference type="InterPro" id="IPR045800">
    <property type="entry name" value="HMBD"/>
</dbReference>
<dbReference type="AlphaFoldDB" id="A0A4R1HD55"/>
<evidence type="ECO:0000259" key="8">
    <source>
        <dbReference type="Pfam" id="PF25975"/>
    </source>
</evidence>
<sequence length="435" mass="47405">MKKILAITALAAGFLGYLAGQFSTENHSTAGLEEVVALPAGASHYVCPMHAEIISNVPGGSCPVCGMDLVEKETGESTDKVEGMPVVTINPSVVHNLGVRTARVRLGDLQRSIETIGKITRVDPMARRTITPPIRGELVAIADKQDGDFVTEGELLFSVKSDELFEHEKAFQDAYQSGDRATANAMIPQLSKMGLTPEQISQLQNGAMPHMPVDVFAFEDGYIYTRRGRVGEKVHTGFTLFNVGGNYRVIEVTAEIFERQWGWVAQGQQARMTVRGLPGTVFTGEVVRVEPPVGYTTRSLEVALKFRSENPELSQSMFAHVSIAGQPRKHVLLVPLDSVIRTGQGDRVVRVQGKNRFQPVEVTTGEDANGLIEIRSGLKEGDQVVSSGQFLIDSESSLLAGFRRLTTPGATRPEQQPSPRHADSHRTTYTPASRL</sequence>
<dbReference type="Pfam" id="PF19335">
    <property type="entry name" value="HMBD"/>
    <property type="match status" value="1"/>
</dbReference>
<evidence type="ECO:0000256" key="2">
    <source>
        <dbReference type="ARBA" id="ARBA00022729"/>
    </source>
</evidence>
<feature type="domain" description="Heavy metal binding" evidence="6">
    <location>
        <begin position="44"/>
        <end position="72"/>
    </location>
</feature>
<evidence type="ECO:0000256" key="3">
    <source>
        <dbReference type="ARBA" id="ARBA00023065"/>
    </source>
</evidence>
<keyword evidence="10" id="KW-1185">Reference proteome</keyword>
<comment type="caution">
    <text evidence="9">The sequence shown here is derived from an EMBL/GenBank/DDBJ whole genome shotgun (WGS) entry which is preliminary data.</text>
</comment>
<dbReference type="Pfam" id="PF25975">
    <property type="entry name" value="CzcB_C"/>
    <property type="match status" value="1"/>
</dbReference>
<feature type="signal peptide" evidence="5">
    <location>
        <begin position="1"/>
        <end position="19"/>
    </location>
</feature>
<evidence type="ECO:0000259" key="6">
    <source>
        <dbReference type="Pfam" id="PF19335"/>
    </source>
</evidence>
<dbReference type="Pfam" id="PF25954">
    <property type="entry name" value="Beta-barrel_RND_2"/>
    <property type="match status" value="1"/>
</dbReference>
<evidence type="ECO:0000259" key="7">
    <source>
        <dbReference type="Pfam" id="PF25954"/>
    </source>
</evidence>
<dbReference type="PANTHER" id="PTHR30097:SF4">
    <property type="entry name" value="SLR6042 PROTEIN"/>
    <property type="match status" value="1"/>
</dbReference>
<keyword evidence="2 5" id="KW-0732">Signal</keyword>
<protein>
    <submittedName>
        <fullName evidence="9">Cu(I)/Ag(I) efflux system membrane fusion protein</fullName>
    </submittedName>
</protein>
<evidence type="ECO:0000313" key="10">
    <source>
        <dbReference type="Proteomes" id="UP000295707"/>
    </source>
</evidence>